<dbReference type="Proteomes" id="UP000321058">
    <property type="component" value="Unassembled WGS sequence"/>
</dbReference>
<reference evidence="1 2" key="1">
    <citation type="submission" date="2019-07" db="EMBL/GenBank/DDBJ databases">
        <title>Whole genome shotgun sequence of Reyranella soli NBRC 108950.</title>
        <authorList>
            <person name="Hosoyama A."/>
            <person name="Uohara A."/>
            <person name="Ohji S."/>
            <person name="Ichikawa N."/>
        </authorList>
    </citation>
    <scope>NUCLEOTIDE SEQUENCE [LARGE SCALE GENOMIC DNA]</scope>
    <source>
        <strain evidence="1 2">NBRC 108950</strain>
    </source>
</reference>
<dbReference type="Pfam" id="PF04255">
    <property type="entry name" value="DUF433"/>
    <property type="match status" value="1"/>
</dbReference>
<keyword evidence="2" id="KW-1185">Reference proteome</keyword>
<sequence>MAEVDGEVCAIASAPLVLPQLSAIFADHHSGPDMSNPRISSIPNVMMGKPCIKGTRITVELVLRKLGAGRSFADLLEAYPQLTEDDLRAALAFAADYLEHETVIAAE</sequence>
<dbReference type="InterPro" id="IPR007367">
    <property type="entry name" value="DUF433"/>
</dbReference>
<evidence type="ECO:0008006" key="3">
    <source>
        <dbReference type="Google" id="ProtNLM"/>
    </source>
</evidence>
<comment type="caution">
    <text evidence="1">The sequence shown here is derived from an EMBL/GenBank/DDBJ whole genome shotgun (WGS) entry which is preliminary data.</text>
</comment>
<gene>
    <name evidence="1" type="ORF">RSO01_07730</name>
</gene>
<evidence type="ECO:0000313" key="2">
    <source>
        <dbReference type="Proteomes" id="UP000321058"/>
    </source>
</evidence>
<accession>A0A512N3P2</accession>
<proteinExistence type="predicted"/>
<dbReference type="PANTHER" id="PTHR34849:SF3">
    <property type="entry name" value="SSR2962 PROTEIN"/>
    <property type="match status" value="1"/>
</dbReference>
<dbReference type="InterPro" id="IPR009057">
    <property type="entry name" value="Homeodomain-like_sf"/>
</dbReference>
<dbReference type="PANTHER" id="PTHR34849">
    <property type="entry name" value="SSL5025 PROTEIN"/>
    <property type="match status" value="1"/>
</dbReference>
<organism evidence="1 2">
    <name type="scientific">Reyranella soli</name>
    <dbReference type="NCBI Taxonomy" id="1230389"/>
    <lineage>
        <taxon>Bacteria</taxon>
        <taxon>Pseudomonadati</taxon>
        <taxon>Pseudomonadota</taxon>
        <taxon>Alphaproteobacteria</taxon>
        <taxon>Hyphomicrobiales</taxon>
        <taxon>Reyranellaceae</taxon>
        <taxon>Reyranella</taxon>
    </lineage>
</organism>
<dbReference type="AlphaFoldDB" id="A0A512N3P2"/>
<dbReference type="InterPro" id="IPR036388">
    <property type="entry name" value="WH-like_DNA-bd_sf"/>
</dbReference>
<evidence type="ECO:0000313" key="1">
    <source>
        <dbReference type="EMBL" id="GEP53607.1"/>
    </source>
</evidence>
<name>A0A512N3P2_9HYPH</name>
<dbReference type="EMBL" id="BKAJ01000013">
    <property type="protein sequence ID" value="GEP53607.1"/>
    <property type="molecule type" value="Genomic_DNA"/>
</dbReference>
<dbReference type="Gene3D" id="1.10.10.10">
    <property type="entry name" value="Winged helix-like DNA-binding domain superfamily/Winged helix DNA-binding domain"/>
    <property type="match status" value="1"/>
</dbReference>
<dbReference type="SUPFAM" id="SSF46689">
    <property type="entry name" value="Homeodomain-like"/>
    <property type="match status" value="1"/>
</dbReference>
<dbReference type="RefSeq" id="WP_246158047.1">
    <property type="nucleotide sequence ID" value="NZ_BKAJ01000013.1"/>
</dbReference>
<protein>
    <recommendedName>
        <fullName evidence="3">Antitoxin</fullName>
    </recommendedName>
</protein>